<proteinExistence type="predicted"/>
<sequence>MSALTIGVRDHDPRAASGRLAVVTLLATRLDDPLPEIVDRRDLELGADTLVRAAEALHELLAQLSTLTVDETVLVLPVTRSTYEEALASVGGDAGLALAAYDPEALPRLSGFTARPLPRRLTGQLAAWGAHVGRPWARAHQEAALAALGAAPVS</sequence>
<evidence type="ECO:0000313" key="1">
    <source>
        <dbReference type="EMBL" id="PJJ63415.1"/>
    </source>
</evidence>
<name>A0A2M9BZA7_9MICO</name>
<dbReference type="AlphaFoldDB" id="A0A2M9BZA7"/>
<gene>
    <name evidence="1" type="ORF">CLV54_1080</name>
</gene>
<keyword evidence="2" id="KW-1185">Reference proteome</keyword>
<comment type="caution">
    <text evidence="1">The sequence shown here is derived from an EMBL/GenBank/DDBJ whole genome shotgun (WGS) entry which is preliminary data.</text>
</comment>
<reference evidence="1 2" key="1">
    <citation type="submission" date="2017-11" db="EMBL/GenBank/DDBJ databases">
        <title>Genomic Encyclopedia of Archaeal and Bacterial Type Strains, Phase II (KMG-II): From Individual Species to Whole Genera.</title>
        <authorList>
            <person name="Goeker M."/>
        </authorList>
    </citation>
    <scope>NUCLEOTIDE SEQUENCE [LARGE SCALE GENOMIC DNA]</scope>
    <source>
        <strain evidence="1 2">DSM 25625</strain>
    </source>
</reference>
<accession>A0A2M9BZA7</accession>
<dbReference type="RefSeq" id="WP_100343917.1">
    <property type="nucleotide sequence ID" value="NZ_PGFB01000002.1"/>
</dbReference>
<evidence type="ECO:0000313" key="2">
    <source>
        <dbReference type="Proteomes" id="UP000230161"/>
    </source>
</evidence>
<dbReference type="EMBL" id="PGFB01000002">
    <property type="protein sequence ID" value="PJJ63415.1"/>
    <property type="molecule type" value="Genomic_DNA"/>
</dbReference>
<dbReference type="Proteomes" id="UP000230161">
    <property type="component" value="Unassembled WGS sequence"/>
</dbReference>
<protein>
    <submittedName>
        <fullName evidence="1">Uncharacterized protein</fullName>
    </submittedName>
</protein>
<organism evidence="1 2">
    <name type="scientific">Compostimonas suwonensis</name>
    <dbReference type="NCBI Taxonomy" id="1048394"/>
    <lineage>
        <taxon>Bacteria</taxon>
        <taxon>Bacillati</taxon>
        <taxon>Actinomycetota</taxon>
        <taxon>Actinomycetes</taxon>
        <taxon>Micrococcales</taxon>
        <taxon>Microbacteriaceae</taxon>
        <taxon>Compostimonas</taxon>
    </lineage>
</organism>